<accession>A0A2W0EBP0</accession>
<keyword evidence="1" id="KW-0812">Transmembrane</keyword>
<keyword evidence="1" id="KW-1133">Transmembrane helix</keyword>
<gene>
    <name evidence="2" type="ORF">CRX42_31050</name>
</gene>
<evidence type="ECO:0000256" key="1">
    <source>
        <dbReference type="SAM" id="Phobius"/>
    </source>
</evidence>
<reference evidence="2 3" key="1">
    <citation type="journal article" date="2018" name="Appl. Microbiol. Biotechnol.">
        <title>Characterization of the caprolactam degradation pathway in Pseudomonas jessenii using mass spectrometry-based proteomics.</title>
        <authorList>
            <person name="Otzen M."/>
            <person name="Palacio C."/>
            <person name="Janssen D.B."/>
        </authorList>
    </citation>
    <scope>NUCLEOTIDE SEQUENCE [LARGE SCALE GENOMIC DNA]</scope>
    <source>
        <strain evidence="2 3">GO3</strain>
    </source>
</reference>
<organism evidence="2 3">
    <name type="scientific">Pseudomonas jessenii</name>
    <dbReference type="NCBI Taxonomy" id="77298"/>
    <lineage>
        <taxon>Bacteria</taxon>
        <taxon>Pseudomonadati</taxon>
        <taxon>Pseudomonadota</taxon>
        <taxon>Gammaproteobacteria</taxon>
        <taxon>Pseudomonadales</taxon>
        <taxon>Pseudomonadaceae</taxon>
        <taxon>Pseudomonas</taxon>
    </lineage>
</organism>
<dbReference type="SUPFAM" id="SSF103473">
    <property type="entry name" value="MFS general substrate transporter"/>
    <property type="match status" value="1"/>
</dbReference>
<comment type="caution">
    <text evidence="2">The sequence shown here is derived from an EMBL/GenBank/DDBJ whole genome shotgun (WGS) entry which is preliminary data.</text>
</comment>
<dbReference type="AlphaFoldDB" id="A0A2W0EBP0"/>
<dbReference type="InterPro" id="IPR036259">
    <property type="entry name" value="MFS_trans_sf"/>
</dbReference>
<proteinExistence type="predicted"/>
<protein>
    <submittedName>
        <fullName evidence="2">MFS transporter</fullName>
    </submittedName>
</protein>
<dbReference type="EMBL" id="PDLL01000744">
    <property type="protein sequence ID" value="PYY66689.1"/>
    <property type="molecule type" value="Genomic_DNA"/>
</dbReference>
<keyword evidence="1" id="KW-0472">Membrane</keyword>
<sequence length="56" mass="6076">MSQELRLIRRITLKLIPFLILLYLIAYVDRSAVGFAKLHMGADIGLGDAAYGLGAG</sequence>
<feature type="transmembrane region" description="Helical" evidence="1">
    <location>
        <begin position="12"/>
        <end position="28"/>
    </location>
</feature>
<name>A0A2W0EBP0_PSEJE</name>
<dbReference type="Proteomes" id="UP000247437">
    <property type="component" value="Unassembled WGS sequence"/>
</dbReference>
<feature type="non-terminal residue" evidence="2">
    <location>
        <position position="56"/>
    </location>
</feature>
<evidence type="ECO:0000313" key="3">
    <source>
        <dbReference type="Proteomes" id="UP000247437"/>
    </source>
</evidence>
<evidence type="ECO:0000313" key="2">
    <source>
        <dbReference type="EMBL" id="PYY66689.1"/>
    </source>
</evidence>